<evidence type="ECO:0000313" key="2">
    <source>
        <dbReference type="EMBL" id="QYO75399.1"/>
    </source>
</evidence>
<evidence type="ECO:0000313" key="3">
    <source>
        <dbReference type="Proteomes" id="UP000825799"/>
    </source>
</evidence>
<accession>A0ABX8WCV6</accession>
<dbReference type="Proteomes" id="UP000825799">
    <property type="component" value="Chromosome"/>
</dbReference>
<organism evidence="2 3">
    <name type="scientific">Devosia salina</name>
    <dbReference type="NCBI Taxonomy" id="2860336"/>
    <lineage>
        <taxon>Bacteria</taxon>
        <taxon>Pseudomonadati</taxon>
        <taxon>Pseudomonadota</taxon>
        <taxon>Alphaproteobacteria</taxon>
        <taxon>Hyphomicrobiales</taxon>
        <taxon>Devosiaceae</taxon>
        <taxon>Devosia</taxon>
    </lineage>
</organism>
<dbReference type="EMBL" id="CP080590">
    <property type="protein sequence ID" value="QYO75399.1"/>
    <property type="molecule type" value="Genomic_DNA"/>
</dbReference>
<reference evidence="2 3" key="1">
    <citation type="submission" date="2021-08" db="EMBL/GenBank/DDBJ databases">
        <title>Devosia salina sp. nov., isolated from the South China Sea sediment.</title>
        <authorList>
            <person name="Zhou Z."/>
        </authorList>
    </citation>
    <scope>NUCLEOTIDE SEQUENCE [LARGE SCALE GENOMIC DNA]</scope>
    <source>
        <strain evidence="2 3">SCS-3</strain>
    </source>
</reference>
<evidence type="ECO:0000256" key="1">
    <source>
        <dbReference type="SAM" id="SignalP"/>
    </source>
</evidence>
<feature type="chain" id="PRO_5045069547" evidence="1">
    <location>
        <begin position="20"/>
        <end position="170"/>
    </location>
</feature>
<dbReference type="RefSeq" id="WP_220303875.1">
    <property type="nucleotide sequence ID" value="NZ_CP080590.1"/>
</dbReference>
<feature type="signal peptide" evidence="1">
    <location>
        <begin position="1"/>
        <end position="19"/>
    </location>
</feature>
<keyword evidence="1" id="KW-0732">Signal</keyword>
<proteinExistence type="predicted"/>
<sequence>MRAVLLALAALTAVAPAQAAPIPVFDDPRALLVAVYEQIEASEDWENFDADSAFAETDAFSARLSALLKSADETVMAGGDEIGALDFSPFINGQDSGGMDFAIGDAKTKGGQAVVAVDISYDGQAWQSLTFLLIDEGAAGWKVDDVVLPFTDVGSTWRLSDYLADPLGFW</sequence>
<name>A0ABX8WCV6_9HYPH</name>
<keyword evidence="3" id="KW-1185">Reference proteome</keyword>
<protein>
    <submittedName>
        <fullName evidence="2">DUF3828 domain-containing protein</fullName>
    </submittedName>
</protein>
<gene>
    <name evidence="2" type="ORF">K1X15_12155</name>
</gene>